<evidence type="ECO:0008006" key="3">
    <source>
        <dbReference type="Google" id="ProtNLM"/>
    </source>
</evidence>
<dbReference type="Proteomes" id="UP000239203">
    <property type="component" value="Unassembled WGS sequence"/>
</dbReference>
<dbReference type="Gene3D" id="3.40.109.10">
    <property type="entry name" value="NADH Oxidase"/>
    <property type="match status" value="2"/>
</dbReference>
<dbReference type="InterPro" id="IPR050627">
    <property type="entry name" value="Nitroreductase/BluB"/>
</dbReference>
<keyword evidence="2" id="KW-1185">Reference proteome</keyword>
<evidence type="ECO:0000313" key="2">
    <source>
        <dbReference type="Proteomes" id="UP000239203"/>
    </source>
</evidence>
<dbReference type="SUPFAM" id="SSF55469">
    <property type="entry name" value="FMN-dependent nitroreductase-like"/>
    <property type="match status" value="2"/>
</dbReference>
<dbReference type="PANTHER" id="PTHR23026:SF123">
    <property type="entry name" value="NAD(P)H NITROREDUCTASE RV3131-RELATED"/>
    <property type="match status" value="1"/>
</dbReference>
<name>A0A2S6GKM6_9PSEU</name>
<proteinExistence type="predicted"/>
<comment type="caution">
    <text evidence="1">The sequence shown here is derived from an EMBL/GenBank/DDBJ whole genome shotgun (WGS) entry which is preliminary data.</text>
</comment>
<dbReference type="InterPro" id="IPR000415">
    <property type="entry name" value="Nitroreductase-like"/>
</dbReference>
<reference evidence="1 2" key="1">
    <citation type="submission" date="2018-02" db="EMBL/GenBank/DDBJ databases">
        <title>Genomic Encyclopedia of Archaeal and Bacterial Type Strains, Phase II (KMG-II): from individual species to whole genera.</title>
        <authorList>
            <person name="Goeker M."/>
        </authorList>
    </citation>
    <scope>NUCLEOTIDE SEQUENCE [LARGE SCALE GENOMIC DNA]</scope>
    <source>
        <strain evidence="1 2">YU 961-1</strain>
    </source>
</reference>
<protein>
    <recommendedName>
        <fullName evidence="3">Nitroreductase family protein</fullName>
    </recommendedName>
</protein>
<dbReference type="NCBIfam" id="NF047509">
    <property type="entry name" value="Rv3131_FMN_oxido"/>
    <property type="match status" value="1"/>
</dbReference>
<dbReference type="RefSeq" id="WP_104481107.1">
    <property type="nucleotide sequence ID" value="NZ_CP154825.1"/>
</dbReference>
<dbReference type="EMBL" id="PTIX01000013">
    <property type="protein sequence ID" value="PPK65696.1"/>
    <property type="molecule type" value="Genomic_DNA"/>
</dbReference>
<evidence type="ECO:0000313" key="1">
    <source>
        <dbReference type="EMBL" id="PPK65696.1"/>
    </source>
</evidence>
<organism evidence="1 2">
    <name type="scientific">Actinokineospora auranticolor</name>
    <dbReference type="NCBI Taxonomy" id="155976"/>
    <lineage>
        <taxon>Bacteria</taxon>
        <taxon>Bacillati</taxon>
        <taxon>Actinomycetota</taxon>
        <taxon>Actinomycetes</taxon>
        <taxon>Pseudonocardiales</taxon>
        <taxon>Pseudonocardiaceae</taxon>
        <taxon>Actinokineospora</taxon>
    </lineage>
</organism>
<sequence length="313" mass="33796">MPTDSEVDQVIHRALAAATRAPSVHNSQPWRFARRGRVIEVWLDRDRVLAVVDPHGHEARLSCGAALYTLRLALAVDGFAARVRVRPDGERDDLLAEVELDVRHRPTEQERTLAAAVPRRHTNRRPFLDRAVPERLRVPLARAAAAEGARLVLVDRPELFTPVADLIRRADRVQSGDPAYRAELRSWLAGPGRADGVPASALGRSPTPGGLVALRDFGAPEADFERVPLLAVLTTLGDTPADQVVAGQAMQRVLLTATASGLAVSPLSQPVEVPTTRRALGALVGGMVHTVLRIGYGHVGSPTRRRAVEEVAG</sequence>
<gene>
    <name evidence="1" type="ORF">CLV40_113180</name>
</gene>
<dbReference type="GO" id="GO:0016491">
    <property type="term" value="F:oxidoreductase activity"/>
    <property type="evidence" value="ECO:0007669"/>
    <property type="project" value="InterPro"/>
</dbReference>
<dbReference type="AlphaFoldDB" id="A0A2S6GKM6"/>
<accession>A0A2S6GKM6</accession>
<dbReference type="OrthoDB" id="8156917at2"/>
<dbReference type="PANTHER" id="PTHR23026">
    <property type="entry name" value="NADPH NITROREDUCTASE"/>
    <property type="match status" value="1"/>
</dbReference>